<evidence type="ECO:0000313" key="2">
    <source>
        <dbReference type="EMBL" id="EFX03518.1"/>
    </source>
</evidence>
<feature type="transmembrane region" description="Helical" evidence="1">
    <location>
        <begin position="95"/>
        <end position="118"/>
    </location>
</feature>
<feature type="transmembrane region" description="Helical" evidence="1">
    <location>
        <begin position="52"/>
        <end position="75"/>
    </location>
</feature>
<evidence type="ECO:0000256" key="1">
    <source>
        <dbReference type="SAM" id="Phobius"/>
    </source>
</evidence>
<dbReference type="HOGENOM" id="CLU_1175539_0_0_1"/>
<keyword evidence="1" id="KW-0812">Transmembrane</keyword>
<reference evidence="2 3" key="1">
    <citation type="journal article" date="2011" name="Proc. Natl. Acad. Sci. U.S.A.">
        <title>Genome and transcriptome analyses of the mountain pine beetle-fungal symbiont Grosmannia clavigera, a lodgepole pine pathogen.</title>
        <authorList>
            <person name="DiGuistini S."/>
            <person name="Wang Y."/>
            <person name="Liao N.Y."/>
            <person name="Taylor G."/>
            <person name="Tanguay P."/>
            <person name="Feau N."/>
            <person name="Henrissat B."/>
            <person name="Chan S.K."/>
            <person name="Hesse-Orce U."/>
            <person name="Alamouti S.M."/>
            <person name="Tsui C.K.M."/>
            <person name="Docking R.T."/>
            <person name="Levasseur A."/>
            <person name="Haridas S."/>
            <person name="Robertson G."/>
            <person name="Birol I."/>
            <person name="Holt R.A."/>
            <person name="Marra M.A."/>
            <person name="Hamelin R.C."/>
            <person name="Hirst M."/>
            <person name="Jones S.J.M."/>
            <person name="Bohlmann J."/>
            <person name="Breuil C."/>
        </authorList>
    </citation>
    <scope>NUCLEOTIDE SEQUENCE [LARGE SCALE GENOMIC DNA]</scope>
    <source>
        <strain evidence="3">kw1407 / UAMH 11150</strain>
    </source>
</reference>
<evidence type="ECO:0000313" key="3">
    <source>
        <dbReference type="Proteomes" id="UP000007796"/>
    </source>
</evidence>
<dbReference type="GeneID" id="25977673"/>
<feature type="transmembrane region" description="Helical" evidence="1">
    <location>
        <begin position="189"/>
        <end position="210"/>
    </location>
</feature>
<gene>
    <name evidence="2" type="ORF">CMQ_446</name>
</gene>
<keyword evidence="1" id="KW-1133">Transmembrane helix</keyword>
<keyword evidence="1" id="KW-0472">Membrane</keyword>
<feature type="transmembrane region" description="Helical" evidence="1">
    <location>
        <begin position="139"/>
        <end position="161"/>
    </location>
</feature>
<dbReference type="eggNOG" id="ENOG502RM1H">
    <property type="taxonomic scope" value="Eukaryota"/>
</dbReference>
<dbReference type="RefSeq" id="XP_014173000.1">
    <property type="nucleotide sequence ID" value="XM_014317525.1"/>
</dbReference>
<sequence length="236" mass="25677">MSSRRNPRQVKSAKRWLKSRPARDVNYHVHSLRSLRSLESDGCHPHARAAEALLRIVAACLASVVVSTCAVTQLLVRVTSPLTTTNSRLDLGLSWVIGVPVGGLTAAWQLSRLFWLLLEPSKNSRHQSHRPALLLAADVLVEIVLCLGAAICAILAGFQAARHLSFNRTHKAISSASARTHYHDVGPEIALTALLGLLMLSSFGILGLVLSEACRWRRSSSTDSSSSSVIEIIPRR</sequence>
<organism evidence="3">
    <name type="scientific">Grosmannia clavigera (strain kw1407 / UAMH 11150)</name>
    <name type="common">Blue stain fungus</name>
    <name type="synonym">Graphiocladiella clavigera</name>
    <dbReference type="NCBI Taxonomy" id="655863"/>
    <lineage>
        <taxon>Eukaryota</taxon>
        <taxon>Fungi</taxon>
        <taxon>Dikarya</taxon>
        <taxon>Ascomycota</taxon>
        <taxon>Pezizomycotina</taxon>
        <taxon>Sordariomycetes</taxon>
        <taxon>Sordariomycetidae</taxon>
        <taxon>Ophiostomatales</taxon>
        <taxon>Ophiostomataceae</taxon>
        <taxon>Leptographium</taxon>
    </lineage>
</organism>
<proteinExistence type="predicted"/>
<accession>F0XF76</accession>
<dbReference type="Proteomes" id="UP000007796">
    <property type="component" value="Unassembled WGS sequence"/>
</dbReference>
<name>F0XF76_GROCL</name>
<dbReference type="AlphaFoldDB" id="F0XF76"/>
<dbReference type="InParanoid" id="F0XF76"/>
<keyword evidence="3" id="KW-1185">Reference proteome</keyword>
<dbReference type="EMBL" id="GL629765">
    <property type="protein sequence ID" value="EFX03518.1"/>
    <property type="molecule type" value="Genomic_DNA"/>
</dbReference>
<protein>
    <submittedName>
        <fullName evidence="2">Uncharacterized protein</fullName>
    </submittedName>
</protein>